<accession>N6W206</accession>
<dbReference type="PROSITE" id="PS00041">
    <property type="entry name" value="HTH_ARAC_FAMILY_1"/>
    <property type="match status" value="1"/>
</dbReference>
<keyword evidence="4" id="KW-1133">Transmembrane helix</keyword>
<keyword evidence="1" id="KW-0805">Transcription regulation</keyword>
<evidence type="ECO:0000313" key="7">
    <source>
        <dbReference type="Proteomes" id="UP000013165"/>
    </source>
</evidence>
<dbReference type="PANTHER" id="PTHR43280:SF29">
    <property type="entry name" value="ARAC-FAMILY TRANSCRIPTIONAL REGULATOR"/>
    <property type="match status" value="1"/>
</dbReference>
<gene>
    <name evidence="6" type="ORF">J057_02640</name>
</gene>
<evidence type="ECO:0000256" key="2">
    <source>
        <dbReference type="ARBA" id="ARBA00023125"/>
    </source>
</evidence>
<feature type="transmembrane region" description="Helical" evidence="4">
    <location>
        <begin position="152"/>
        <end position="171"/>
    </location>
</feature>
<keyword evidence="3" id="KW-0804">Transcription</keyword>
<dbReference type="SMART" id="SM00342">
    <property type="entry name" value="HTH_ARAC"/>
    <property type="match status" value="1"/>
</dbReference>
<protein>
    <submittedName>
        <fullName evidence="6">AraC family transcriptional regulator</fullName>
    </submittedName>
</protein>
<dbReference type="InterPro" id="IPR009057">
    <property type="entry name" value="Homeodomain-like_sf"/>
</dbReference>
<sequence length="338" mass="38067">MHLLTGFGLGCLCLLSVVILRDFRHSWIGRVFLLIVLTSVAFLLDPLVDPQWRWITSDIQTALPGLFWLLCELTFARRPKLISIWGAMAVYSFIAPAVARPFVGPDDPFAPGVFLGWSLGRYFEYAIMLRGFWHVVSHWRDDLVEARRRARLFILLVVGGAVGWAAVTLNMGWSDELMPGLVTAIAAFLAASFLIQGRQGVLEVTEAESMPAANPPSRPCVEQGADALQLARTMEQGYYRTERLTLAMLSQATEIPEYRLRRVINQTLGYRNFNDYINQLRIADASRRLLREPETPILNISLDVGYRTLSSFNRAFREITAMTPTEYRQAGGKVPADN</sequence>
<dbReference type="Gene3D" id="1.10.10.60">
    <property type="entry name" value="Homeodomain-like"/>
    <property type="match status" value="1"/>
</dbReference>
<dbReference type="InterPro" id="IPR018060">
    <property type="entry name" value="HTH_AraC"/>
</dbReference>
<evidence type="ECO:0000259" key="5">
    <source>
        <dbReference type="PROSITE" id="PS01124"/>
    </source>
</evidence>
<feature type="transmembrane region" description="Helical" evidence="4">
    <location>
        <begin position="82"/>
        <end position="102"/>
    </location>
</feature>
<dbReference type="GO" id="GO:0043565">
    <property type="term" value="F:sequence-specific DNA binding"/>
    <property type="evidence" value="ECO:0007669"/>
    <property type="project" value="InterPro"/>
</dbReference>
<organism evidence="6 7">
    <name type="scientific">Marinobacter nanhaiticus D15-8W</name>
    <dbReference type="NCBI Taxonomy" id="626887"/>
    <lineage>
        <taxon>Bacteria</taxon>
        <taxon>Pseudomonadati</taxon>
        <taxon>Pseudomonadota</taxon>
        <taxon>Gammaproteobacteria</taxon>
        <taxon>Pseudomonadales</taxon>
        <taxon>Marinobacteraceae</taxon>
        <taxon>Marinobacter</taxon>
    </lineage>
</organism>
<feature type="transmembrane region" description="Helical" evidence="4">
    <location>
        <begin position="177"/>
        <end position="195"/>
    </location>
</feature>
<dbReference type="InterPro" id="IPR018062">
    <property type="entry name" value="HTH_AraC-typ_CS"/>
</dbReference>
<dbReference type="Pfam" id="PF12833">
    <property type="entry name" value="HTH_18"/>
    <property type="match status" value="1"/>
</dbReference>
<dbReference type="AlphaFoldDB" id="N6W206"/>
<dbReference type="PATRIC" id="fig|626887.3.peg.506"/>
<dbReference type="Proteomes" id="UP000013165">
    <property type="component" value="Unassembled WGS sequence"/>
</dbReference>
<dbReference type="SUPFAM" id="SSF46689">
    <property type="entry name" value="Homeodomain-like"/>
    <property type="match status" value="1"/>
</dbReference>
<evidence type="ECO:0000256" key="4">
    <source>
        <dbReference type="SAM" id="Phobius"/>
    </source>
</evidence>
<keyword evidence="2" id="KW-0238">DNA-binding</keyword>
<dbReference type="PROSITE" id="PS01124">
    <property type="entry name" value="HTH_ARAC_FAMILY_2"/>
    <property type="match status" value="1"/>
</dbReference>
<name>N6W206_9GAMM</name>
<evidence type="ECO:0000256" key="1">
    <source>
        <dbReference type="ARBA" id="ARBA00023015"/>
    </source>
</evidence>
<evidence type="ECO:0000256" key="3">
    <source>
        <dbReference type="ARBA" id="ARBA00023163"/>
    </source>
</evidence>
<keyword evidence="4" id="KW-0472">Membrane</keyword>
<dbReference type="OrthoDB" id="345413at2"/>
<dbReference type="PANTHER" id="PTHR43280">
    <property type="entry name" value="ARAC-FAMILY TRANSCRIPTIONAL REGULATOR"/>
    <property type="match status" value="1"/>
</dbReference>
<proteinExistence type="predicted"/>
<feature type="domain" description="HTH araC/xylS-type" evidence="5">
    <location>
        <begin position="228"/>
        <end position="330"/>
    </location>
</feature>
<dbReference type="HOGENOM" id="CLU_062011_1_0_6"/>
<reference evidence="6 7" key="1">
    <citation type="journal article" date="2013" name="Genome Announc.">
        <title>Genome Sequence of the Polycyclic Aromatic Hydrocarbon-Degrading Bacterium Strain Marinobacter nanhaiticus D15-8WT.</title>
        <authorList>
            <person name="Cui Z."/>
            <person name="Gao W."/>
            <person name="Li Q."/>
            <person name="Xu G."/>
            <person name="Zheng L."/>
        </authorList>
    </citation>
    <scope>NUCLEOTIDE SEQUENCE [LARGE SCALE GENOMIC DNA]</scope>
    <source>
        <strain evidence="6 7">D15-8W</strain>
    </source>
</reference>
<dbReference type="STRING" id="626887.J057_02640"/>
<dbReference type="GO" id="GO:0003700">
    <property type="term" value="F:DNA-binding transcription factor activity"/>
    <property type="evidence" value="ECO:0007669"/>
    <property type="project" value="InterPro"/>
</dbReference>
<keyword evidence="4" id="KW-0812">Transmembrane</keyword>
<comment type="caution">
    <text evidence="6">The sequence shown here is derived from an EMBL/GenBank/DDBJ whole genome shotgun (WGS) entry which is preliminary data.</text>
</comment>
<feature type="transmembrane region" description="Helical" evidence="4">
    <location>
        <begin position="30"/>
        <end position="48"/>
    </location>
</feature>
<dbReference type="GO" id="GO:0009893">
    <property type="term" value="P:positive regulation of metabolic process"/>
    <property type="evidence" value="ECO:0007669"/>
    <property type="project" value="UniProtKB-ARBA"/>
</dbReference>
<dbReference type="RefSeq" id="WP_115840366.1">
    <property type="nucleotide sequence ID" value="NZ_AP028878.1"/>
</dbReference>
<evidence type="ECO:0000313" key="6">
    <source>
        <dbReference type="EMBL" id="ENO16570.2"/>
    </source>
</evidence>
<dbReference type="EMBL" id="APLQ01000010">
    <property type="protein sequence ID" value="ENO16570.2"/>
    <property type="molecule type" value="Genomic_DNA"/>
</dbReference>
<keyword evidence="7" id="KW-1185">Reference proteome</keyword>
<dbReference type="eggNOG" id="COG2207">
    <property type="taxonomic scope" value="Bacteria"/>
</dbReference>